<feature type="transmembrane region" description="Helical" evidence="1">
    <location>
        <begin position="259"/>
        <end position="281"/>
    </location>
</feature>
<dbReference type="SUPFAM" id="SSF141868">
    <property type="entry name" value="EAL domain-like"/>
    <property type="match status" value="1"/>
</dbReference>
<dbReference type="Pfam" id="PF00563">
    <property type="entry name" value="EAL"/>
    <property type="match status" value="1"/>
</dbReference>
<comment type="caution">
    <text evidence="3">The sequence shown here is derived from an EMBL/GenBank/DDBJ whole genome shotgun (WGS) entry which is preliminary data.</text>
</comment>
<dbReference type="InterPro" id="IPR050706">
    <property type="entry name" value="Cyclic-di-GMP_PDE-like"/>
</dbReference>
<feature type="transmembrane region" description="Helical" evidence="1">
    <location>
        <begin position="108"/>
        <end position="129"/>
    </location>
</feature>
<dbReference type="AlphaFoldDB" id="A0A918K0J2"/>
<reference evidence="3" key="2">
    <citation type="submission" date="2020-09" db="EMBL/GenBank/DDBJ databases">
        <authorList>
            <person name="Sun Q."/>
            <person name="Kim S."/>
        </authorList>
    </citation>
    <scope>NUCLEOTIDE SEQUENCE</scope>
    <source>
        <strain evidence="3">KCTC 22169</strain>
    </source>
</reference>
<keyword evidence="1" id="KW-1133">Transmembrane helix</keyword>
<feature type="transmembrane region" description="Helical" evidence="1">
    <location>
        <begin position="203"/>
        <end position="222"/>
    </location>
</feature>
<evidence type="ECO:0000313" key="4">
    <source>
        <dbReference type="Proteomes" id="UP000626148"/>
    </source>
</evidence>
<feature type="transmembrane region" description="Helical" evidence="1">
    <location>
        <begin position="136"/>
        <end position="159"/>
    </location>
</feature>
<dbReference type="Pfam" id="PF07695">
    <property type="entry name" value="7TMR-DISM_7TM"/>
    <property type="match status" value="1"/>
</dbReference>
<dbReference type="Proteomes" id="UP000626148">
    <property type="component" value="Unassembled WGS sequence"/>
</dbReference>
<dbReference type="InterPro" id="IPR011623">
    <property type="entry name" value="7TMR_DISM_rcpt_extracell_dom1"/>
</dbReference>
<gene>
    <name evidence="3" type="ORF">GCM10007392_03750</name>
</gene>
<reference evidence="3" key="1">
    <citation type="journal article" date="2014" name="Int. J. Syst. Evol. Microbiol.">
        <title>Complete genome sequence of Corynebacterium casei LMG S-19264T (=DSM 44701T), isolated from a smear-ripened cheese.</title>
        <authorList>
            <consortium name="US DOE Joint Genome Institute (JGI-PGF)"/>
            <person name="Walter F."/>
            <person name="Albersmeier A."/>
            <person name="Kalinowski J."/>
            <person name="Ruckert C."/>
        </authorList>
    </citation>
    <scope>NUCLEOTIDE SEQUENCE</scope>
    <source>
        <strain evidence="3">KCTC 22169</strain>
    </source>
</reference>
<feature type="transmembrane region" description="Helical" evidence="1">
    <location>
        <begin position="228"/>
        <end position="247"/>
    </location>
</feature>
<dbReference type="EMBL" id="BMXR01000001">
    <property type="protein sequence ID" value="GGX40303.1"/>
    <property type="molecule type" value="Genomic_DNA"/>
</dbReference>
<name>A0A918K0J2_9GAMM</name>
<feature type="transmembrane region" description="Helical" evidence="1">
    <location>
        <begin position="171"/>
        <end position="191"/>
    </location>
</feature>
<evidence type="ECO:0000259" key="2">
    <source>
        <dbReference type="PROSITE" id="PS50883"/>
    </source>
</evidence>
<dbReference type="PROSITE" id="PS50883">
    <property type="entry name" value="EAL"/>
    <property type="match status" value="1"/>
</dbReference>
<protein>
    <recommendedName>
        <fullName evidence="2">EAL domain-containing protein</fullName>
    </recommendedName>
</protein>
<dbReference type="SMART" id="SM00052">
    <property type="entry name" value="EAL"/>
    <property type="match status" value="1"/>
</dbReference>
<dbReference type="InterPro" id="IPR043128">
    <property type="entry name" value="Rev_trsase/Diguanyl_cyclase"/>
</dbReference>
<feature type="domain" description="EAL" evidence="2">
    <location>
        <begin position="500"/>
        <end position="751"/>
    </location>
</feature>
<evidence type="ECO:0000313" key="3">
    <source>
        <dbReference type="EMBL" id="GGX40303.1"/>
    </source>
</evidence>
<keyword evidence="1" id="KW-0812">Transmembrane</keyword>
<dbReference type="CDD" id="cd01948">
    <property type="entry name" value="EAL"/>
    <property type="match status" value="1"/>
</dbReference>
<proteinExistence type="predicted"/>
<dbReference type="Gene3D" id="3.20.20.450">
    <property type="entry name" value="EAL domain"/>
    <property type="match status" value="1"/>
</dbReference>
<evidence type="ECO:0000256" key="1">
    <source>
        <dbReference type="SAM" id="Phobius"/>
    </source>
</evidence>
<dbReference type="GO" id="GO:0071111">
    <property type="term" value="F:cyclic-guanylate-specific phosphodiesterase activity"/>
    <property type="evidence" value="ECO:0007669"/>
    <property type="project" value="InterPro"/>
</dbReference>
<accession>A0A918K0J2</accession>
<dbReference type="InterPro" id="IPR001633">
    <property type="entry name" value="EAL_dom"/>
</dbReference>
<keyword evidence="4" id="KW-1185">Reference proteome</keyword>
<dbReference type="Gene3D" id="3.30.70.270">
    <property type="match status" value="1"/>
</dbReference>
<dbReference type="InterPro" id="IPR035919">
    <property type="entry name" value="EAL_sf"/>
</dbReference>
<feature type="transmembrane region" description="Helical" evidence="1">
    <location>
        <begin position="287"/>
        <end position="307"/>
    </location>
</feature>
<dbReference type="PANTHER" id="PTHR33121:SF70">
    <property type="entry name" value="SIGNALING PROTEIN YKOW"/>
    <property type="match status" value="1"/>
</dbReference>
<dbReference type="PANTHER" id="PTHR33121">
    <property type="entry name" value="CYCLIC DI-GMP PHOSPHODIESTERASE PDEF"/>
    <property type="match status" value="1"/>
</dbReference>
<organism evidence="3 4">
    <name type="scientific">Saccharospirillum salsuginis</name>
    <dbReference type="NCBI Taxonomy" id="418750"/>
    <lineage>
        <taxon>Bacteria</taxon>
        <taxon>Pseudomonadati</taxon>
        <taxon>Pseudomonadota</taxon>
        <taxon>Gammaproteobacteria</taxon>
        <taxon>Oceanospirillales</taxon>
        <taxon>Saccharospirillaceae</taxon>
        <taxon>Saccharospirillum</taxon>
    </lineage>
</organism>
<keyword evidence="1" id="KW-0472">Membrane</keyword>
<sequence length="759" mass="87172">MLYRLVNPSEQPLTVHLTNENALLDRLDAFLLDADTGQVRQQIQLGLSQPGLGAKHVALRHQDALRLDARQRYFLLFRLKSDTPLALATKVTAAPLIDEENRQRYARYWAMLVTVLAIFLFNAVLSLGYRDSAYRWFLGFHGFTIVYFSALTGFGHLYLPLVVIRFLADHIMALNFLLLFLLYEFSLHFLSQERRLNDIRKPWYRWGLPAVQGIGFLISLVAADFYLLAPFLAVQVLTIVPVLMFAWRQARSGYAPAYFLFLSILVQTIGGSVGLSTFAGWVPANSLTLYAFFITTVIELLIMSYALSARIRFLERRQRNLLLRESTTQLPNEAYLNQILEPWWSNPETDIPSNGAILIELRGFNEITHIMGPRTSLKVWSNVIQQWNDFLSRHKWVQSLPTLAPSDKLVIINRDTMLALIDIHPDHRCQTAFEAMRNLDVDCEGQVFGVESRIAMHEAARDMPLDELMRELSVAMVTARRHNRFVQPYDAQQDRYFRRQNRLSRDLRTAATHKQLNAHVQPILDLKSHRIIGGELLLRWTHPELGPIPPSEFIPLAEEMRWQPELTRFVLDEAARWLNNTPELDLMLSINLSVLDLIVQDDGADLPLRIESMGLPAHRLKVEVTETVLMEQPDQCQQTLDQLRRLGCRISIDDFGTGYCSLAYLSRIRPDEIKIDRSFVTALESSTIDRDIVAAIVRLAHNMGACIVAEGVEDMSNLNACRELECDRIQGYLIARPMPLHDFRAWLSSYRHQSERERS</sequence>